<dbReference type="PATRIC" id="fig|1088721.3.peg.3689"/>
<sequence>MKAITPLPCGTIVRAACQLRNVGIAETYVVDFVQLERLFPEIAGVASSP</sequence>
<evidence type="ECO:0000313" key="2">
    <source>
        <dbReference type="Proteomes" id="UP000004030"/>
    </source>
</evidence>
<comment type="caution">
    <text evidence="1">The sequence shown here is derived from an EMBL/GenBank/DDBJ whole genome shotgun (WGS) entry which is preliminary data.</text>
</comment>
<protein>
    <submittedName>
        <fullName evidence="1">Uncharacterized protein</fullName>
    </submittedName>
</protein>
<dbReference type="EMBL" id="AGFM01000058">
    <property type="protein sequence ID" value="EHJ59411.1"/>
    <property type="molecule type" value="Genomic_DNA"/>
</dbReference>
<accession>G6EHC2</accession>
<dbReference type="AlphaFoldDB" id="G6EHC2"/>
<gene>
    <name evidence="1" type="ORF">NSU_3743</name>
</gene>
<dbReference type="Proteomes" id="UP000004030">
    <property type="component" value="Unassembled WGS sequence"/>
</dbReference>
<name>G6EHC2_9SPHN</name>
<keyword evidence="2" id="KW-1185">Reference proteome</keyword>
<proteinExistence type="predicted"/>
<dbReference type="RefSeq" id="WP_007014651.1">
    <property type="nucleotide sequence ID" value="NZ_CP009292.1"/>
</dbReference>
<organism evidence="1 2">
    <name type="scientific">Novosphingobium pentaromativorans US6-1</name>
    <dbReference type="NCBI Taxonomy" id="1088721"/>
    <lineage>
        <taxon>Bacteria</taxon>
        <taxon>Pseudomonadati</taxon>
        <taxon>Pseudomonadota</taxon>
        <taxon>Alphaproteobacteria</taxon>
        <taxon>Sphingomonadales</taxon>
        <taxon>Sphingomonadaceae</taxon>
        <taxon>Novosphingobium</taxon>
    </lineage>
</organism>
<reference evidence="1 2" key="1">
    <citation type="journal article" date="2012" name="J. Bacteriol.">
        <title>Genome sequence of benzo(a)pyrene-degrading bacterium Novosphingobium pentaromativorans US6-1.</title>
        <authorList>
            <person name="Luo Y.R."/>
            <person name="Kang S.G."/>
            <person name="Kim S.J."/>
            <person name="Kim M.R."/>
            <person name="Li N."/>
            <person name="Lee J.H."/>
            <person name="Kwon K.K."/>
        </authorList>
    </citation>
    <scope>NUCLEOTIDE SEQUENCE [LARGE SCALE GENOMIC DNA]</scope>
    <source>
        <strain evidence="1 2">US6-1</strain>
    </source>
</reference>
<evidence type="ECO:0000313" key="1">
    <source>
        <dbReference type="EMBL" id="EHJ59411.1"/>
    </source>
</evidence>